<dbReference type="InterPro" id="IPR022669">
    <property type="entry name" value="Ribosomal_uL2_C"/>
</dbReference>
<sequence>MPIRIYKPTSAGRRNASVNLHTEVTKHRPEKSLVRPLPKKGGRNHHGKITVRGRGGGAKRLYRVIDFTRKDRDGIEGKVIAIEYDPNRSSHIALIEYTDGIKRYIPAPAGVEVGTTIICTRNEPSEPEPGNMMPLRFIPAGMSIHCLELQPGRGAQICRSAGVGAKLSNKEGKYATVVLPSGEVRRVLLDCMATIGVIGNSDHQHRRLGKAGISRHLGRRPMTRGVAKSHHAHPLGGGDGKSKGGRPPCGPSGTLAKGGSTRDRKKASTKLIIRRRVSKRYGQLK</sequence>
<dbReference type="Gene3D" id="2.30.30.30">
    <property type="match status" value="1"/>
</dbReference>
<dbReference type="GO" id="GO:0003735">
    <property type="term" value="F:structural constituent of ribosome"/>
    <property type="evidence" value="ECO:0007669"/>
    <property type="project" value="InterPro"/>
</dbReference>
<keyword evidence="3" id="KW-0687">Ribonucleoprotein</keyword>
<dbReference type="InterPro" id="IPR008991">
    <property type="entry name" value="Translation_prot_SH3-like_sf"/>
</dbReference>
<feature type="compositionally biased region" description="Basic residues" evidence="4">
    <location>
        <begin position="220"/>
        <end position="233"/>
    </location>
</feature>
<comment type="similarity">
    <text evidence="1">Belongs to the universal ribosomal protein uL2 family.</text>
</comment>
<dbReference type="SMART" id="SM01382">
    <property type="entry name" value="Ribosomal_L2_C"/>
    <property type="match status" value="1"/>
</dbReference>
<dbReference type="AlphaFoldDB" id="A0A3B1DEN6"/>
<dbReference type="SUPFAM" id="SSF50104">
    <property type="entry name" value="Translation proteins SH3-like domain"/>
    <property type="match status" value="1"/>
</dbReference>
<dbReference type="GO" id="GO:0002181">
    <property type="term" value="P:cytoplasmic translation"/>
    <property type="evidence" value="ECO:0007669"/>
    <property type="project" value="TreeGrafter"/>
</dbReference>
<dbReference type="PANTHER" id="PTHR13691:SF5">
    <property type="entry name" value="LARGE RIBOSOMAL SUBUNIT PROTEIN UL2M"/>
    <property type="match status" value="1"/>
</dbReference>
<dbReference type="Gene3D" id="2.40.50.140">
    <property type="entry name" value="Nucleic acid-binding proteins"/>
    <property type="match status" value="1"/>
</dbReference>
<dbReference type="InterPro" id="IPR022666">
    <property type="entry name" value="Ribosomal_uL2_RNA-bd_dom"/>
</dbReference>
<organism evidence="7">
    <name type="scientific">hydrothermal vent metagenome</name>
    <dbReference type="NCBI Taxonomy" id="652676"/>
    <lineage>
        <taxon>unclassified sequences</taxon>
        <taxon>metagenomes</taxon>
        <taxon>ecological metagenomes</taxon>
    </lineage>
</organism>
<dbReference type="GO" id="GO:0015934">
    <property type="term" value="C:large ribosomal subunit"/>
    <property type="evidence" value="ECO:0007669"/>
    <property type="project" value="InterPro"/>
</dbReference>
<feature type="compositionally biased region" description="Basic and acidic residues" evidence="4">
    <location>
        <begin position="24"/>
        <end position="33"/>
    </location>
</feature>
<dbReference type="Pfam" id="PF03947">
    <property type="entry name" value="Ribosomal_L2_C"/>
    <property type="match status" value="1"/>
</dbReference>
<dbReference type="GO" id="GO:0003723">
    <property type="term" value="F:RNA binding"/>
    <property type="evidence" value="ECO:0007669"/>
    <property type="project" value="InterPro"/>
</dbReference>
<feature type="region of interest" description="Disordered" evidence="4">
    <location>
        <begin position="24"/>
        <end position="53"/>
    </location>
</feature>
<dbReference type="HAMAP" id="MF_01320_B">
    <property type="entry name" value="Ribosomal_uL2_B"/>
    <property type="match status" value="1"/>
</dbReference>
<dbReference type="InterPro" id="IPR014722">
    <property type="entry name" value="Rib_uL2_dom2"/>
</dbReference>
<evidence type="ECO:0000313" key="7">
    <source>
        <dbReference type="EMBL" id="VAX41286.1"/>
    </source>
</evidence>
<dbReference type="Gene3D" id="4.10.950.10">
    <property type="entry name" value="Ribosomal protein L2, domain 3"/>
    <property type="match status" value="1"/>
</dbReference>
<evidence type="ECO:0000256" key="1">
    <source>
        <dbReference type="ARBA" id="ARBA00005636"/>
    </source>
</evidence>
<dbReference type="InterPro" id="IPR002171">
    <property type="entry name" value="Ribosomal_uL2"/>
</dbReference>
<dbReference type="EMBL" id="UOGK01000521">
    <property type="protein sequence ID" value="VAX41286.1"/>
    <property type="molecule type" value="Genomic_DNA"/>
</dbReference>
<dbReference type="InterPro" id="IPR014726">
    <property type="entry name" value="Ribosomal_uL2_dom3"/>
</dbReference>
<dbReference type="InterPro" id="IPR012340">
    <property type="entry name" value="NA-bd_OB-fold"/>
</dbReference>
<feature type="domain" description="Large ribosomal subunit protein uL2 RNA-binding" evidence="6">
    <location>
        <begin position="42"/>
        <end position="119"/>
    </location>
</feature>
<evidence type="ECO:0000256" key="2">
    <source>
        <dbReference type="ARBA" id="ARBA00022980"/>
    </source>
</evidence>
<dbReference type="PIRSF" id="PIRSF002158">
    <property type="entry name" value="Ribosomal_L2"/>
    <property type="match status" value="1"/>
</dbReference>
<dbReference type="FunFam" id="2.30.30.30:FF:000001">
    <property type="entry name" value="50S ribosomal protein L2"/>
    <property type="match status" value="1"/>
</dbReference>
<evidence type="ECO:0000259" key="5">
    <source>
        <dbReference type="SMART" id="SM01382"/>
    </source>
</evidence>
<name>A0A3B1DEN6_9ZZZZ</name>
<feature type="compositionally biased region" description="Basic residues" evidence="4">
    <location>
        <begin position="37"/>
        <end position="51"/>
    </location>
</feature>
<dbReference type="SUPFAM" id="SSF50249">
    <property type="entry name" value="Nucleic acid-binding proteins"/>
    <property type="match status" value="1"/>
</dbReference>
<dbReference type="Pfam" id="PF00181">
    <property type="entry name" value="Ribosomal_L2_N"/>
    <property type="match status" value="1"/>
</dbReference>
<feature type="domain" description="Large ribosomal subunit protein uL2 C-terminal" evidence="5">
    <location>
        <begin position="127"/>
        <end position="255"/>
    </location>
</feature>
<dbReference type="GO" id="GO:0016740">
    <property type="term" value="F:transferase activity"/>
    <property type="evidence" value="ECO:0007669"/>
    <property type="project" value="InterPro"/>
</dbReference>
<keyword evidence="2 7" id="KW-0689">Ribosomal protein</keyword>
<gene>
    <name evidence="7" type="ORF">MNBD_PLANCTO03-2360</name>
</gene>
<protein>
    <submittedName>
        <fullName evidence="7">LSU ribosomal protein L2p (L8e)</fullName>
    </submittedName>
</protein>
<dbReference type="PANTHER" id="PTHR13691">
    <property type="entry name" value="RIBOSOMAL PROTEIN L2"/>
    <property type="match status" value="1"/>
</dbReference>
<proteinExistence type="inferred from homology"/>
<reference evidence="7" key="1">
    <citation type="submission" date="2018-06" db="EMBL/GenBank/DDBJ databases">
        <authorList>
            <person name="Zhirakovskaya E."/>
        </authorList>
    </citation>
    <scope>NUCLEOTIDE SEQUENCE</scope>
</reference>
<dbReference type="SMART" id="SM01383">
    <property type="entry name" value="Ribosomal_L2"/>
    <property type="match status" value="1"/>
</dbReference>
<feature type="compositionally biased region" description="Basic residues" evidence="4">
    <location>
        <begin position="263"/>
        <end position="279"/>
    </location>
</feature>
<evidence type="ECO:0000256" key="3">
    <source>
        <dbReference type="ARBA" id="ARBA00023274"/>
    </source>
</evidence>
<dbReference type="NCBIfam" id="TIGR01171">
    <property type="entry name" value="rplB_bact"/>
    <property type="match status" value="1"/>
</dbReference>
<dbReference type="InterPro" id="IPR005880">
    <property type="entry name" value="Ribosomal_uL2_bac/org-type"/>
</dbReference>
<evidence type="ECO:0000259" key="6">
    <source>
        <dbReference type="SMART" id="SM01383"/>
    </source>
</evidence>
<evidence type="ECO:0000256" key="4">
    <source>
        <dbReference type="SAM" id="MobiDB-lite"/>
    </source>
</evidence>
<feature type="region of interest" description="Disordered" evidence="4">
    <location>
        <begin position="220"/>
        <end position="285"/>
    </location>
</feature>
<accession>A0A3B1DEN6</accession>